<evidence type="ECO:0000313" key="2">
    <source>
        <dbReference type="Proteomes" id="UP000475928"/>
    </source>
</evidence>
<comment type="caution">
    <text evidence="1">The sequence shown here is derived from an EMBL/GenBank/DDBJ whole genome shotgun (WGS) entry which is preliminary data.</text>
</comment>
<protein>
    <recommendedName>
        <fullName evidence="3">Phage protein</fullName>
    </recommendedName>
</protein>
<dbReference type="AlphaFoldDB" id="A0A6A0B3X1"/>
<dbReference type="InterPro" id="IPR010064">
    <property type="entry name" value="HK97-gp10_tail"/>
</dbReference>
<evidence type="ECO:0000313" key="1">
    <source>
        <dbReference type="EMBL" id="GFH39852.1"/>
    </source>
</evidence>
<proteinExistence type="predicted"/>
<reference evidence="1 2" key="1">
    <citation type="submission" date="2020-02" db="EMBL/GenBank/DDBJ databases">
        <title>Draft genome sequence of Lactococcus sp. Hs20B0-1.</title>
        <authorList>
            <person name="Noda S."/>
            <person name="Yuki M."/>
            <person name="Ohkuma M."/>
        </authorList>
    </citation>
    <scope>NUCLEOTIDE SEQUENCE [LARGE SCALE GENOMIC DNA]</scope>
    <source>
        <strain evidence="1 2">Hs20B0-1</strain>
    </source>
</reference>
<dbReference type="Proteomes" id="UP000475928">
    <property type="component" value="Unassembled WGS sequence"/>
</dbReference>
<accession>A0A6A0B3X1</accession>
<dbReference type="EMBL" id="BLLH01000001">
    <property type="protein sequence ID" value="GFH39852.1"/>
    <property type="molecule type" value="Genomic_DNA"/>
</dbReference>
<name>A0A6A0B3X1_9LACT</name>
<organism evidence="1 2">
    <name type="scientific">Pseudolactococcus insecticola</name>
    <dbReference type="NCBI Taxonomy" id="2709158"/>
    <lineage>
        <taxon>Bacteria</taxon>
        <taxon>Bacillati</taxon>
        <taxon>Bacillota</taxon>
        <taxon>Bacilli</taxon>
        <taxon>Lactobacillales</taxon>
        <taxon>Streptococcaceae</taxon>
        <taxon>Pseudolactococcus</taxon>
    </lineage>
</organism>
<sequence length="95" mass="10650">MSLSSLLDKEVESLMTKLDASLAVQVANAETLSPVDTGELKASWVLKRDSTKSWTVKNTSDHALFQEFGTYKQAGREMFGLRSGRWKSDVIKRIK</sequence>
<keyword evidence="2" id="KW-1185">Reference proteome</keyword>
<evidence type="ECO:0008006" key="3">
    <source>
        <dbReference type="Google" id="ProtNLM"/>
    </source>
</evidence>
<dbReference type="RefSeq" id="WP_172354816.1">
    <property type="nucleotide sequence ID" value="NZ_BLLH01000001.1"/>
</dbReference>
<gene>
    <name evidence="1" type="ORF">Hs20B_02500</name>
</gene>
<dbReference type="Pfam" id="PF04883">
    <property type="entry name" value="HK97-gp10_like"/>
    <property type="match status" value="1"/>
</dbReference>